<evidence type="ECO:0000313" key="3">
    <source>
        <dbReference type="Proteomes" id="UP000220251"/>
    </source>
</evidence>
<protein>
    <submittedName>
        <fullName evidence="2">Uncharacterized protein</fullName>
    </submittedName>
</protein>
<sequence>MLIPNASVVRGIYESHDYLSYPEMTKALDAALKDPTRPIEVPNNFLNKKAESQGFFSGLLSKIATKWQGAMISLKCALSKEYSVKFNRAVKQIETAYSKKISDISNLAQIIMCSKEPIESTKEIVYKLQGRIKELEESVEEDEMSLKEMIEAKNLIIDDARALLKLQSEPQEDTNFFWKFIGFFTPQKTDPAKALMEEINDIDASFPTGNISEDLIEAYEREQVENSQLLTSIQLKKRHITHVQQLLVKEQELLVEAQALLKKAAAQISKAAQDIERLQLEDYFDEDDLEVPDISLDSAAPMTPKELTPQEKMMEDIGKDISTKTGVKELSTLFKLLLGRFPEDAVKNWNCDDQGKFSLELKQCYQLWIPGGSLPGGAVLLFGDPGSALIKGKLEKNKFTFESGISSYVKVFPLGFISPTLDTIHFQDKTDIALSGAYLGQSETKHKTFTQLKSDWGSKGSMVPTDYPGGYQKFLQDKIAEG</sequence>
<dbReference type="EMBL" id="CWGJ01000011">
    <property type="protein sequence ID" value="CRX38220.1"/>
    <property type="molecule type" value="Genomic_DNA"/>
</dbReference>
<keyword evidence="1" id="KW-0175">Coiled coil</keyword>
<dbReference type="RefSeq" id="WP_098038069.1">
    <property type="nucleotide sequence ID" value="NZ_CWGJ01000011.1"/>
</dbReference>
<gene>
    <name evidence="2" type="ORF">ELAC_0871</name>
</gene>
<reference evidence="3" key="1">
    <citation type="submission" date="2015-06" db="EMBL/GenBank/DDBJ databases">
        <authorList>
            <person name="Bertelli C."/>
        </authorList>
    </citation>
    <scope>NUCLEOTIDE SEQUENCE [LARGE SCALE GENOMIC DNA]</scope>
    <source>
        <strain evidence="3">CRIB-30</strain>
    </source>
</reference>
<dbReference type="AlphaFoldDB" id="A0A0H5E4Q4"/>
<accession>A0A0H5E4Q4</accession>
<dbReference type="Proteomes" id="UP000220251">
    <property type="component" value="Unassembled WGS sequence"/>
</dbReference>
<name>A0A0H5E4Q4_9BACT</name>
<dbReference type="OrthoDB" id="22527at2"/>
<feature type="coiled-coil region" evidence="1">
    <location>
        <begin position="118"/>
        <end position="152"/>
    </location>
</feature>
<keyword evidence="3" id="KW-1185">Reference proteome</keyword>
<evidence type="ECO:0000313" key="2">
    <source>
        <dbReference type="EMBL" id="CRX38220.1"/>
    </source>
</evidence>
<evidence type="ECO:0000256" key="1">
    <source>
        <dbReference type="SAM" id="Coils"/>
    </source>
</evidence>
<proteinExistence type="predicted"/>
<feature type="coiled-coil region" evidence="1">
    <location>
        <begin position="247"/>
        <end position="281"/>
    </location>
</feature>
<organism evidence="2 3">
    <name type="scientific">Estrella lausannensis</name>
    <dbReference type="NCBI Taxonomy" id="483423"/>
    <lineage>
        <taxon>Bacteria</taxon>
        <taxon>Pseudomonadati</taxon>
        <taxon>Chlamydiota</taxon>
        <taxon>Chlamydiia</taxon>
        <taxon>Parachlamydiales</taxon>
        <taxon>Candidatus Criblamydiaceae</taxon>
        <taxon>Estrella</taxon>
    </lineage>
</organism>